<dbReference type="Proteomes" id="UP000215914">
    <property type="component" value="Unassembled WGS sequence"/>
</dbReference>
<reference evidence="1" key="1">
    <citation type="journal article" date="2017" name="Nature">
        <title>The sunflower genome provides insights into oil metabolism, flowering and Asterid evolution.</title>
        <authorList>
            <person name="Badouin H."/>
            <person name="Gouzy J."/>
            <person name="Grassa C.J."/>
            <person name="Murat F."/>
            <person name="Staton S.E."/>
            <person name="Cottret L."/>
            <person name="Lelandais-Briere C."/>
            <person name="Owens G.L."/>
            <person name="Carrere S."/>
            <person name="Mayjonade B."/>
            <person name="Legrand L."/>
            <person name="Gill N."/>
            <person name="Kane N.C."/>
            <person name="Bowers J.E."/>
            <person name="Hubner S."/>
            <person name="Bellec A."/>
            <person name="Berard A."/>
            <person name="Berges H."/>
            <person name="Blanchet N."/>
            <person name="Boniface M.C."/>
            <person name="Brunel D."/>
            <person name="Catrice O."/>
            <person name="Chaidir N."/>
            <person name="Claudel C."/>
            <person name="Donnadieu C."/>
            <person name="Faraut T."/>
            <person name="Fievet G."/>
            <person name="Helmstetter N."/>
            <person name="King M."/>
            <person name="Knapp S.J."/>
            <person name="Lai Z."/>
            <person name="Le Paslier M.C."/>
            <person name="Lippi Y."/>
            <person name="Lorenzon L."/>
            <person name="Mandel J.R."/>
            <person name="Marage G."/>
            <person name="Marchand G."/>
            <person name="Marquand E."/>
            <person name="Bret-Mestries E."/>
            <person name="Morien E."/>
            <person name="Nambeesan S."/>
            <person name="Nguyen T."/>
            <person name="Pegot-Espagnet P."/>
            <person name="Pouilly N."/>
            <person name="Raftis F."/>
            <person name="Sallet E."/>
            <person name="Schiex T."/>
            <person name="Thomas J."/>
            <person name="Vandecasteele C."/>
            <person name="Vares D."/>
            <person name="Vear F."/>
            <person name="Vautrin S."/>
            <person name="Crespi M."/>
            <person name="Mangin B."/>
            <person name="Burke J.M."/>
            <person name="Salse J."/>
            <person name="Munos S."/>
            <person name="Vincourt P."/>
            <person name="Rieseberg L.H."/>
            <person name="Langlade N.B."/>
        </authorList>
    </citation>
    <scope>NUCLEOTIDE SEQUENCE</scope>
    <source>
        <tissue evidence="1">Leaves</tissue>
    </source>
</reference>
<protein>
    <submittedName>
        <fullName evidence="1">Uncharacterized protein</fullName>
    </submittedName>
</protein>
<proteinExistence type="predicted"/>
<dbReference type="AlphaFoldDB" id="A0A9K3DFW7"/>
<accession>A0A9K3DFW7</accession>
<evidence type="ECO:0000313" key="1">
    <source>
        <dbReference type="EMBL" id="KAF5753904.1"/>
    </source>
</evidence>
<organism evidence="1 2">
    <name type="scientific">Helianthus annuus</name>
    <name type="common">Common sunflower</name>
    <dbReference type="NCBI Taxonomy" id="4232"/>
    <lineage>
        <taxon>Eukaryota</taxon>
        <taxon>Viridiplantae</taxon>
        <taxon>Streptophyta</taxon>
        <taxon>Embryophyta</taxon>
        <taxon>Tracheophyta</taxon>
        <taxon>Spermatophyta</taxon>
        <taxon>Magnoliopsida</taxon>
        <taxon>eudicotyledons</taxon>
        <taxon>Gunneridae</taxon>
        <taxon>Pentapetalae</taxon>
        <taxon>asterids</taxon>
        <taxon>campanulids</taxon>
        <taxon>Asterales</taxon>
        <taxon>Asteraceae</taxon>
        <taxon>Asteroideae</taxon>
        <taxon>Heliantheae alliance</taxon>
        <taxon>Heliantheae</taxon>
        <taxon>Helianthus</taxon>
    </lineage>
</organism>
<dbReference type="Gramene" id="mRNA:HanXRQr2_Chr17g0785311">
    <property type="protein sequence ID" value="CDS:HanXRQr2_Chr17g0785311.1"/>
    <property type="gene ID" value="HanXRQr2_Chr17g0785311"/>
</dbReference>
<comment type="caution">
    <text evidence="1">The sequence shown here is derived from an EMBL/GenBank/DDBJ whole genome shotgun (WGS) entry which is preliminary data.</text>
</comment>
<dbReference type="EMBL" id="MNCJ02000332">
    <property type="protein sequence ID" value="KAF5753904.1"/>
    <property type="molecule type" value="Genomic_DNA"/>
</dbReference>
<gene>
    <name evidence="1" type="ORF">HanXRQr2_Chr17g0785311</name>
</gene>
<reference evidence="1" key="2">
    <citation type="submission" date="2020-06" db="EMBL/GenBank/DDBJ databases">
        <title>Helianthus annuus Genome sequencing and assembly Release 2.</title>
        <authorList>
            <person name="Gouzy J."/>
            <person name="Langlade N."/>
            <person name="Munos S."/>
        </authorList>
    </citation>
    <scope>NUCLEOTIDE SEQUENCE</scope>
    <source>
        <tissue evidence="1">Leaves</tissue>
    </source>
</reference>
<sequence length="83" mass="9442">MARCWKKLSVQFQQRTENALLISSKLLHVNRLLARLPASQMANIRPCFDNVFVEVAIAFNKIANGIKIQSVENQSHLMSLLPH</sequence>
<name>A0A9K3DFW7_HELAN</name>
<keyword evidence="2" id="KW-1185">Reference proteome</keyword>
<evidence type="ECO:0000313" key="2">
    <source>
        <dbReference type="Proteomes" id="UP000215914"/>
    </source>
</evidence>